<feature type="region of interest" description="Disordered" evidence="1">
    <location>
        <begin position="241"/>
        <end position="268"/>
    </location>
</feature>
<feature type="compositionally biased region" description="Polar residues" evidence="1">
    <location>
        <begin position="372"/>
        <end position="383"/>
    </location>
</feature>
<feature type="non-terminal residue" evidence="2">
    <location>
        <position position="612"/>
    </location>
</feature>
<evidence type="ECO:0000256" key="1">
    <source>
        <dbReference type="SAM" id="MobiDB-lite"/>
    </source>
</evidence>
<dbReference type="Proteomes" id="UP001286313">
    <property type="component" value="Unassembled WGS sequence"/>
</dbReference>
<accession>A0AAE1GDP4</accession>
<gene>
    <name evidence="2" type="ORF">Pcinc_004967</name>
</gene>
<dbReference type="AlphaFoldDB" id="A0AAE1GDP4"/>
<organism evidence="2 3">
    <name type="scientific">Petrolisthes cinctipes</name>
    <name type="common">Flat porcelain crab</name>
    <dbReference type="NCBI Taxonomy" id="88211"/>
    <lineage>
        <taxon>Eukaryota</taxon>
        <taxon>Metazoa</taxon>
        <taxon>Ecdysozoa</taxon>
        <taxon>Arthropoda</taxon>
        <taxon>Crustacea</taxon>
        <taxon>Multicrustacea</taxon>
        <taxon>Malacostraca</taxon>
        <taxon>Eumalacostraca</taxon>
        <taxon>Eucarida</taxon>
        <taxon>Decapoda</taxon>
        <taxon>Pleocyemata</taxon>
        <taxon>Anomura</taxon>
        <taxon>Galatheoidea</taxon>
        <taxon>Porcellanidae</taxon>
        <taxon>Petrolisthes</taxon>
    </lineage>
</organism>
<protein>
    <submittedName>
        <fullName evidence="2">Uncharacterized protein</fullName>
    </submittedName>
</protein>
<evidence type="ECO:0000313" key="2">
    <source>
        <dbReference type="EMBL" id="KAK3891178.1"/>
    </source>
</evidence>
<dbReference type="EMBL" id="JAWQEG010000365">
    <property type="protein sequence ID" value="KAK3891178.1"/>
    <property type="molecule type" value="Genomic_DNA"/>
</dbReference>
<keyword evidence="3" id="KW-1185">Reference proteome</keyword>
<feature type="region of interest" description="Disordered" evidence="1">
    <location>
        <begin position="1"/>
        <end position="77"/>
    </location>
</feature>
<feature type="compositionally biased region" description="Basic and acidic residues" evidence="1">
    <location>
        <begin position="472"/>
        <end position="488"/>
    </location>
</feature>
<feature type="region of interest" description="Disordered" evidence="1">
    <location>
        <begin position="443"/>
        <end position="500"/>
    </location>
</feature>
<sequence>NDNCLEGNNGGVSLQKTHQGEKTSPLACLEGGNGENILPGTHDGDKTSPLKCLEGGNGGNSLPNPLTGDKREKDCGPIRRHTVKTKDGKLRTFMIINKTSLQTLQEKGLLQPLSKSGNQTISSVQCKKIMDIFQQPSKPPEMLAVSSDSSISSSPSVSSMSPTPFVSTIQTHTATNQTILPTCQTIQAKNNTNQTSSPTNQPKQKRTQNVRWVALPISPVQNSDPAVPTIIKTARESTTTQIDSNVGKLLSPQRHKGGQKDSQSSSCRELKKRYLRLLNKHRRRYHLLLKKYKTMQTKVLESELEKNVKGSPQQVIKDASKYLSHEHRLFFESQMFLRNKSGGMGNESRGMGNRSVGTENERNETENESIGMENNNGGVTENKSGGAGNGNRFSPQLMELMISYYRRSPAGYRFLRTIFTIPSITTVHKWMYRPLCKNGGVMEKDHPTLYTRNSGDDDLDCNSKQGRSPLLKTRDNDDIDCRREKGHTENNGLNQPISMRDSGDLDCDSMHCNEKQSHSETDDLYCKRKKGHTETDDLYCKRKKSHCELVNTDELEYMEMDTESLDVVNEKSEAEYLSEDIVEEEEELLEGERSEEEILEVVRSRKGCAENS</sequence>
<name>A0AAE1GDP4_PETCI</name>
<feature type="region of interest" description="Disordered" evidence="1">
    <location>
        <begin position="140"/>
        <end position="163"/>
    </location>
</feature>
<evidence type="ECO:0000313" key="3">
    <source>
        <dbReference type="Proteomes" id="UP001286313"/>
    </source>
</evidence>
<reference evidence="2" key="1">
    <citation type="submission" date="2023-10" db="EMBL/GenBank/DDBJ databases">
        <title>Genome assemblies of two species of porcelain crab, Petrolisthes cinctipes and Petrolisthes manimaculis (Anomura: Porcellanidae).</title>
        <authorList>
            <person name="Angst P."/>
        </authorList>
    </citation>
    <scope>NUCLEOTIDE SEQUENCE</scope>
    <source>
        <strain evidence="2">PB745_01</strain>
        <tissue evidence="2">Gill</tissue>
    </source>
</reference>
<comment type="caution">
    <text evidence="2">The sequence shown here is derived from an EMBL/GenBank/DDBJ whole genome shotgun (WGS) entry which is preliminary data.</text>
</comment>
<feature type="compositionally biased region" description="Basic and acidic residues" evidence="1">
    <location>
        <begin position="68"/>
        <end position="77"/>
    </location>
</feature>
<proteinExistence type="predicted"/>
<feature type="compositionally biased region" description="Low complexity" evidence="1">
    <location>
        <begin position="145"/>
        <end position="163"/>
    </location>
</feature>
<feature type="region of interest" description="Disordered" evidence="1">
    <location>
        <begin position="342"/>
        <end position="391"/>
    </location>
</feature>